<protein>
    <submittedName>
        <fullName evidence="1">DUF1643 domain-containing protein</fullName>
    </submittedName>
</protein>
<reference evidence="1 2" key="1">
    <citation type="submission" date="2019-11" db="EMBL/GenBank/DDBJ databases">
        <title>Metabolism of dissolved organic matter in forest soils.</title>
        <authorList>
            <person name="Cyle K.T."/>
            <person name="Wilhelm R.C."/>
            <person name="Martinez C.E."/>
        </authorList>
    </citation>
    <scope>NUCLEOTIDE SEQUENCE [LARGE SCALE GENOMIC DNA]</scope>
    <source>
        <strain evidence="1 2">5N</strain>
    </source>
</reference>
<proteinExistence type="predicted"/>
<keyword evidence="2" id="KW-1185">Reference proteome</keyword>
<comment type="caution">
    <text evidence="1">The sequence shown here is derived from an EMBL/GenBank/DDBJ whole genome shotgun (WGS) entry which is preliminary data.</text>
</comment>
<accession>A0A972SL29</accession>
<dbReference type="InterPro" id="IPR012441">
    <property type="entry name" value="DUF1643"/>
</dbReference>
<evidence type="ECO:0000313" key="1">
    <source>
        <dbReference type="EMBL" id="NPT59683.1"/>
    </source>
</evidence>
<organism evidence="1 2">
    <name type="scientific">Paraburkholderia elongata</name>
    <dbReference type="NCBI Taxonomy" id="2675747"/>
    <lineage>
        <taxon>Bacteria</taxon>
        <taxon>Pseudomonadati</taxon>
        <taxon>Pseudomonadota</taxon>
        <taxon>Betaproteobacteria</taxon>
        <taxon>Burkholderiales</taxon>
        <taxon>Burkholderiaceae</taxon>
        <taxon>Paraburkholderia</taxon>
    </lineage>
</organism>
<gene>
    <name evidence="1" type="ORF">GNZ13_35300</name>
</gene>
<evidence type="ECO:0000313" key="2">
    <source>
        <dbReference type="Proteomes" id="UP000655523"/>
    </source>
</evidence>
<dbReference type="Proteomes" id="UP000655523">
    <property type="component" value="Unassembled WGS sequence"/>
</dbReference>
<sequence length="173" mass="19375">MDDLFDVNVSSSAVFSTCGTYRYRLEREVAMDGPTFAYFGVNPSTADATINDATVRKWIGFTKVNGGRRLIVGNVFAYRSTDVKGLRLAADPYGPDNPMHLKSIIDDADILVPCWGDRKKLDRRLQSNFDWIKARFLLSGKPVMTFGFTSSGDPKHPLMLGYNTPLIDWVRQG</sequence>
<dbReference type="AlphaFoldDB" id="A0A972SL29"/>
<dbReference type="EMBL" id="WOEZ01000196">
    <property type="protein sequence ID" value="NPT59683.1"/>
    <property type="molecule type" value="Genomic_DNA"/>
</dbReference>
<name>A0A972SL29_9BURK</name>
<dbReference type="Pfam" id="PF07799">
    <property type="entry name" value="DUF1643"/>
    <property type="match status" value="1"/>
</dbReference>
<dbReference type="RefSeq" id="WP_172173211.1">
    <property type="nucleotide sequence ID" value="NZ_WOEZ01000196.1"/>
</dbReference>